<dbReference type="InterPro" id="IPR017900">
    <property type="entry name" value="4Fe4S_Fe_S_CS"/>
</dbReference>
<dbReference type="SUPFAM" id="SSF54862">
    <property type="entry name" value="4Fe-4S ferredoxins"/>
    <property type="match status" value="1"/>
</dbReference>
<evidence type="ECO:0000259" key="9">
    <source>
        <dbReference type="PROSITE" id="PS51379"/>
    </source>
</evidence>
<keyword evidence="5" id="KW-0671">Queuosine biosynthesis</keyword>
<evidence type="ECO:0000256" key="6">
    <source>
        <dbReference type="ARBA" id="ARBA00023002"/>
    </source>
</evidence>
<dbReference type="AlphaFoldDB" id="A0A1W6LQC6"/>
<dbReference type="RefSeq" id="WP_085756566.1">
    <property type="nucleotide sequence ID" value="NZ_CP021023.1"/>
</dbReference>
<evidence type="ECO:0000256" key="7">
    <source>
        <dbReference type="ARBA" id="ARBA00023004"/>
    </source>
</evidence>
<dbReference type="InterPro" id="IPR017896">
    <property type="entry name" value="4Fe4S_Fe-S-bd"/>
</dbReference>
<dbReference type="KEGG" id="pbp:STSP1_02377"/>
<dbReference type="InterPro" id="IPR004453">
    <property type="entry name" value="QueG"/>
</dbReference>
<evidence type="ECO:0000313" key="11">
    <source>
        <dbReference type="Proteomes" id="UP000193334"/>
    </source>
</evidence>
<evidence type="ECO:0000313" key="10">
    <source>
        <dbReference type="EMBL" id="ARN57951.1"/>
    </source>
</evidence>
<dbReference type="Proteomes" id="UP000193334">
    <property type="component" value="Chromosome"/>
</dbReference>
<evidence type="ECO:0000256" key="4">
    <source>
        <dbReference type="ARBA" id="ARBA00022723"/>
    </source>
</evidence>
<keyword evidence="7" id="KW-0408">Iron</keyword>
<evidence type="ECO:0000256" key="5">
    <source>
        <dbReference type="ARBA" id="ARBA00022785"/>
    </source>
</evidence>
<name>A0A1W6LQC6_9BACT</name>
<keyword evidence="1" id="KW-0004">4Fe-4S</keyword>
<dbReference type="GO" id="GO:0046872">
    <property type="term" value="F:metal ion binding"/>
    <property type="evidence" value="ECO:0007669"/>
    <property type="project" value="UniProtKB-KW"/>
</dbReference>
<dbReference type="PANTHER" id="PTHR30002:SF4">
    <property type="entry name" value="EPOXYQUEUOSINE REDUCTASE"/>
    <property type="match status" value="1"/>
</dbReference>
<dbReference type="PROSITE" id="PS51379">
    <property type="entry name" value="4FE4S_FER_2"/>
    <property type="match status" value="1"/>
</dbReference>
<evidence type="ECO:0000256" key="3">
    <source>
        <dbReference type="ARBA" id="ARBA00022694"/>
    </source>
</evidence>
<dbReference type="Pfam" id="PF08331">
    <property type="entry name" value="QueG_DUF1730"/>
    <property type="match status" value="1"/>
</dbReference>
<keyword evidence="4" id="KW-0479">Metal-binding</keyword>
<dbReference type="EMBL" id="CP021023">
    <property type="protein sequence ID" value="ARN57951.1"/>
    <property type="molecule type" value="Genomic_DNA"/>
</dbReference>
<dbReference type="Pfam" id="PF13484">
    <property type="entry name" value="Fer4_16"/>
    <property type="match status" value="1"/>
</dbReference>
<evidence type="ECO:0000256" key="1">
    <source>
        <dbReference type="ARBA" id="ARBA00022485"/>
    </source>
</evidence>
<accession>A0A1W6LQC6</accession>
<proteinExistence type="predicted"/>
<dbReference type="InterPro" id="IPR013542">
    <property type="entry name" value="QueG_DUF1730"/>
</dbReference>
<keyword evidence="6 10" id="KW-0560">Oxidoreductase</keyword>
<dbReference type="GO" id="GO:0051539">
    <property type="term" value="F:4 iron, 4 sulfur cluster binding"/>
    <property type="evidence" value="ECO:0007669"/>
    <property type="project" value="UniProtKB-KW"/>
</dbReference>
<sequence>MKEEIRKYAMEQGFLKAGFTSAEDLPEQSRHRFVKWLEADMHEKTGYLERNIDKRFSPRILFKDAKSVIVFAAGYNKAEGEKPCFDLEGKICDYACFEDYHRKIKSKILNIAGFIRDNWKSDLKIKACVDSVPINERSEAVRAGLGFIGKNGMLIVPRAGCRILLGVLISNLEIEADEGIIEHSCGSCRRCIEACPSGALGEDGLLDCRKCISFQTIEKQAQMNPEAEAAVSDELFGCDKCIDVCPFNVKGQNSFLNQRLNKWLRIDDVLGMSSETFSASFGGTAIERTGLEKLKRNAEVIAGKKRQN</sequence>
<evidence type="ECO:0000256" key="8">
    <source>
        <dbReference type="ARBA" id="ARBA00023014"/>
    </source>
</evidence>
<dbReference type="Gene3D" id="3.30.70.20">
    <property type="match status" value="1"/>
</dbReference>
<dbReference type="EC" id="1.1.-.-" evidence="10"/>
<dbReference type="GO" id="GO:0052693">
    <property type="term" value="F:epoxyqueuosine reductase activity"/>
    <property type="evidence" value="ECO:0007669"/>
    <property type="project" value="TreeGrafter"/>
</dbReference>
<evidence type="ECO:0000256" key="2">
    <source>
        <dbReference type="ARBA" id="ARBA00022490"/>
    </source>
</evidence>
<keyword evidence="8" id="KW-0411">Iron-sulfur</keyword>
<dbReference type="NCBIfam" id="TIGR00276">
    <property type="entry name" value="tRNA epoxyqueuosine(34) reductase QueG"/>
    <property type="match status" value="1"/>
</dbReference>
<dbReference type="PANTHER" id="PTHR30002">
    <property type="entry name" value="EPOXYQUEUOSINE REDUCTASE"/>
    <property type="match status" value="1"/>
</dbReference>
<feature type="domain" description="4Fe-4S ferredoxin-type" evidence="9">
    <location>
        <begin position="176"/>
        <end position="205"/>
    </location>
</feature>
<dbReference type="STRING" id="1941349.STSP1_02377"/>
<keyword evidence="11" id="KW-1185">Reference proteome</keyword>
<reference evidence="11" key="1">
    <citation type="submission" date="2017-04" db="EMBL/GenBank/DDBJ databases">
        <title>Comparative genomics and description of representatives of a novel lineage of planctomycetes thriving in anoxic sediments.</title>
        <authorList>
            <person name="Spring S."/>
            <person name="Bunk B."/>
            <person name="Sproer C."/>
        </authorList>
    </citation>
    <scope>NUCLEOTIDE SEQUENCE [LARGE SCALE GENOMIC DNA]</scope>
    <source>
        <strain evidence="11">ST-PulAB-D4</strain>
    </source>
</reference>
<keyword evidence="3" id="KW-0819">tRNA processing</keyword>
<gene>
    <name evidence="10" type="primary">queG</name>
    <name evidence="10" type="ORF">STSP1_02377</name>
</gene>
<organism evidence="10 11">
    <name type="scientific">Sedimentisphaera salicampi</name>
    <dbReference type="NCBI Taxonomy" id="1941349"/>
    <lineage>
        <taxon>Bacteria</taxon>
        <taxon>Pseudomonadati</taxon>
        <taxon>Planctomycetota</taxon>
        <taxon>Phycisphaerae</taxon>
        <taxon>Sedimentisphaerales</taxon>
        <taxon>Sedimentisphaeraceae</taxon>
        <taxon>Sedimentisphaera</taxon>
    </lineage>
</organism>
<protein>
    <submittedName>
        <fullName evidence="10">Epoxyqueuosine reductase</fullName>
        <ecNumber evidence="10">1.1.-.-</ecNumber>
    </submittedName>
</protein>
<keyword evidence="2" id="KW-0963">Cytoplasm</keyword>
<dbReference type="GO" id="GO:0008616">
    <property type="term" value="P:tRNA queuosine(34) biosynthetic process"/>
    <property type="evidence" value="ECO:0007669"/>
    <property type="project" value="UniProtKB-KW"/>
</dbReference>
<dbReference type="PROSITE" id="PS00198">
    <property type="entry name" value="4FE4S_FER_1"/>
    <property type="match status" value="1"/>
</dbReference>